<dbReference type="InterPro" id="IPR040892">
    <property type="entry name" value="RPN1_N"/>
</dbReference>
<dbReference type="GO" id="GO:0034515">
    <property type="term" value="C:proteasome storage granule"/>
    <property type="evidence" value="ECO:0007669"/>
    <property type="project" value="TreeGrafter"/>
</dbReference>
<keyword evidence="7" id="KW-1185">Reference proteome</keyword>
<dbReference type="InterPro" id="IPR041433">
    <property type="entry name" value="RPN1_C"/>
</dbReference>
<reference evidence="6" key="1">
    <citation type="journal article" date="2014" name="Nucleic Acids Res.">
        <title>The evolutionary dynamics of variant antigen genes in Babesia reveal a history of genomic innovation underlying host-parasite interaction.</title>
        <authorList>
            <person name="Jackson A.P."/>
            <person name="Otto T.D."/>
            <person name="Darby A."/>
            <person name="Ramaprasad A."/>
            <person name="Xia D."/>
            <person name="Echaide I.E."/>
            <person name="Farber M."/>
            <person name="Gahlot S."/>
            <person name="Gamble J."/>
            <person name="Gupta D."/>
            <person name="Gupta Y."/>
            <person name="Jackson L."/>
            <person name="Malandrin L."/>
            <person name="Malas T.B."/>
            <person name="Moussa E."/>
            <person name="Nair M."/>
            <person name="Reid A.J."/>
            <person name="Sanders M."/>
            <person name="Sharma J."/>
            <person name="Tracey A."/>
            <person name="Quail M.A."/>
            <person name="Weir W."/>
            <person name="Wastling J.M."/>
            <person name="Hall N."/>
            <person name="Willadsen P."/>
            <person name="Lingelbach K."/>
            <person name="Shiels B."/>
            <person name="Tait A."/>
            <person name="Berriman M."/>
            <person name="Allred D.R."/>
            <person name="Pain A."/>
        </authorList>
    </citation>
    <scope>NUCLEOTIDE SEQUENCE</scope>
    <source>
        <strain evidence="6">1802A</strain>
    </source>
</reference>
<dbReference type="Proteomes" id="UP001195914">
    <property type="component" value="Unassembled WGS sequence"/>
</dbReference>
<dbReference type="Pfam" id="PF17781">
    <property type="entry name" value="RPN1_RPN2_N"/>
    <property type="match status" value="1"/>
</dbReference>
<feature type="domain" description="RPN1 N-terminal" evidence="4">
    <location>
        <begin position="43"/>
        <end position="399"/>
    </location>
</feature>
<dbReference type="PANTHER" id="PTHR10943">
    <property type="entry name" value="26S PROTEASOME NON-ATPASE REGULATORY SUBUNIT"/>
    <property type="match status" value="1"/>
</dbReference>
<sequence length="1003" mass="109562">MVSKVKDELSESDAAYKEELDALVHDLALSGLREQEAEPLLLQLVNHATLDAGNITSVPKALQFLIEHNQTFLDIYNNYIDAKLPDSYSLFLLLELMSFLAAIATPDHDKSKAHVVYDDPTVLKLMLYKVEAGLVAERLLTMASTSDHVREKLMNRKINDWGNEYLTSFTTQIVLFFNMPRTRELYDHILHTSEHMDVVADHRDSILRKFELGLVITEVLKYAEAITDYFFQNGFEYEAIDLLLEVDLIESVRGKCGNDYDLISRVTSYMMAISSYAATHVESSRILTAAYDILLEAQRYSEALRIALKLDDTMRVKEVIFKTTNRSVRKQLILICNTHGFLLDYSSGGTESVYNLTEEEVDEINSLTSGEQMSALFLTLGAELDVLEPKTPKDIFKSYARTKGASNLNDVKLSKVVSLDTALGNLANTLVNAFINCGFGNDELLSSTESEWVFHHDEFGMLTAAASVGIVSLWNVDEGLSKANKFEYSTNSYIKGGAYAAYGLSCCGIIPEADPIAGLLLEKLEVSDFNERLGAILGLAFAYAGSCRENILMQLVPIAISDDFDYPIHCSCMAAVALGIMFVGSGKQEASEAVIQRLLDMPNGNSNMPVKHLLACSLGLLQLGRMDAAEVVIEALGAVDGMHGRIAAVMVEACAYAGTGDVLCIQRFLKYCSKIDAKTNVKDDSMDVDSPVHQGGKSSTNVTKNGSGSGFSTGKKSSSRKSSKVAFNMDEDAVGDKDVMVNEASIAIIGIALVALGDPVGCGMLLRLLEQPLQHGSPCERRSVPLAFAIAFASNPNPQVVDILSKLTHDNDYYVSMHATFALGIVGCGTNNSRIAVLLQNMSRSHSSDGTMIFVIRVAAGLLHMGKGTTTISSLHSEGFLIRKVALAGLLVAIVSALDIKSTFASSMPYTLLFITLAIRPRWFITVSPDLEHLPIACRVGNMVETTGTVGKQRRISGFQTHQTPVLVGVNERAELTNEEYIPCTAVLEGIVILEKNDTVAME</sequence>
<feature type="compositionally biased region" description="Polar residues" evidence="3">
    <location>
        <begin position="696"/>
        <end position="705"/>
    </location>
</feature>
<keyword evidence="1" id="KW-0677">Repeat</keyword>
<evidence type="ECO:0000256" key="1">
    <source>
        <dbReference type="ARBA" id="ARBA00022737"/>
    </source>
</evidence>
<dbReference type="GO" id="GO:0042176">
    <property type="term" value="P:regulation of protein catabolic process"/>
    <property type="evidence" value="ECO:0007669"/>
    <property type="project" value="InterPro"/>
</dbReference>
<dbReference type="SUPFAM" id="SSF48371">
    <property type="entry name" value="ARM repeat"/>
    <property type="match status" value="1"/>
</dbReference>
<dbReference type="PIRSF" id="PIRSF015965">
    <property type="entry name" value="26S_Psome_Rpn1"/>
    <property type="match status" value="1"/>
</dbReference>
<feature type="domain" description="26S proteasome non-ATPase regulatory subunit RPN1 C-terminal" evidence="5">
    <location>
        <begin position="948"/>
        <end position="998"/>
    </location>
</feature>
<dbReference type="InterPro" id="IPR016024">
    <property type="entry name" value="ARM-type_fold"/>
</dbReference>
<dbReference type="Pfam" id="PF18051">
    <property type="entry name" value="RPN1_C"/>
    <property type="match status" value="1"/>
</dbReference>
<dbReference type="EMBL" id="JAHBMH010000044">
    <property type="protein sequence ID" value="KAK1936383.1"/>
    <property type="molecule type" value="Genomic_DNA"/>
</dbReference>
<dbReference type="InterPro" id="IPR016643">
    <property type="entry name" value="26S_Psome_Rpn1"/>
</dbReference>
<comment type="caution">
    <text evidence="6">The sequence shown here is derived from an EMBL/GenBank/DDBJ whole genome shotgun (WGS) entry which is preliminary data.</text>
</comment>
<dbReference type="GO" id="GO:0008540">
    <property type="term" value="C:proteasome regulatory particle, base subcomplex"/>
    <property type="evidence" value="ECO:0007669"/>
    <property type="project" value="TreeGrafter"/>
</dbReference>
<evidence type="ECO:0000256" key="3">
    <source>
        <dbReference type="SAM" id="MobiDB-lite"/>
    </source>
</evidence>
<gene>
    <name evidence="6" type="ORF">X943_003095</name>
</gene>
<protein>
    <submittedName>
        <fullName evidence="6">Proteasome 26S regulatory subunit</fullName>
    </submittedName>
</protein>
<feature type="region of interest" description="Disordered" evidence="3">
    <location>
        <begin position="683"/>
        <end position="723"/>
    </location>
</feature>
<dbReference type="PANTHER" id="PTHR10943:SF1">
    <property type="entry name" value="26S PROTEASOME NON-ATPASE REGULATORY SUBUNIT 2"/>
    <property type="match status" value="1"/>
</dbReference>
<dbReference type="InterPro" id="IPR011989">
    <property type="entry name" value="ARM-like"/>
</dbReference>
<dbReference type="GO" id="GO:0005634">
    <property type="term" value="C:nucleus"/>
    <property type="evidence" value="ECO:0007669"/>
    <property type="project" value="TreeGrafter"/>
</dbReference>
<organism evidence="6 7">
    <name type="scientific">Babesia divergens</name>
    <dbReference type="NCBI Taxonomy" id="32595"/>
    <lineage>
        <taxon>Eukaryota</taxon>
        <taxon>Sar</taxon>
        <taxon>Alveolata</taxon>
        <taxon>Apicomplexa</taxon>
        <taxon>Aconoidasida</taxon>
        <taxon>Piroplasmida</taxon>
        <taxon>Babesiidae</taxon>
        <taxon>Babesia</taxon>
    </lineage>
</organism>
<evidence type="ECO:0000259" key="5">
    <source>
        <dbReference type="Pfam" id="PF18051"/>
    </source>
</evidence>
<accession>A0AAD9LH14</accession>
<reference evidence="6" key="2">
    <citation type="submission" date="2021-05" db="EMBL/GenBank/DDBJ databases">
        <authorList>
            <person name="Pain A."/>
        </authorList>
    </citation>
    <scope>NUCLEOTIDE SEQUENCE</scope>
    <source>
        <strain evidence="6">1802A</strain>
    </source>
</reference>
<name>A0AAD9LH14_BABDI</name>
<evidence type="ECO:0000259" key="4">
    <source>
        <dbReference type="Pfam" id="PF17781"/>
    </source>
</evidence>
<dbReference type="GO" id="GO:0043161">
    <property type="term" value="P:proteasome-mediated ubiquitin-dependent protein catabolic process"/>
    <property type="evidence" value="ECO:0007669"/>
    <property type="project" value="TreeGrafter"/>
</dbReference>
<keyword evidence="2 6" id="KW-0647">Proteasome</keyword>
<evidence type="ECO:0000313" key="6">
    <source>
        <dbReference type="EMBL" id="KAK1936383.1"/>
    </source>
</evidence>
<proteinExistence type="predicted"/>
<evidence type="ECO:0000313" key="7">
    <source>
        <dbReference type="Proteomes" id="UP001195914"/>
    </source>
</evidence>
<dbReference type="GO" id="GO:0030234">
    <property type="term" value="F:enzyme regulator activity"/>
    <property type="evidence" value="ECO:0007669"/>
    <property type="project" value="InterPro"/>
</dbReference>
<evidence type="ECO:0000256" key="2">
    <source>
        <dbReference type="ARBA" id="ARBA00022942"/>
    </source>
</evidence>
<dbReference type="Gene3D" id="1.25.10.10">
    <property type="entry name" value="Leucine-rich Repeat Variant"/>
    <property type="match status" value="1"/>
</dbReference>
<dbReference type="AlphaFoldDB" id="A0AAD9LH14"/>